<evidence type="ECO:0000313" key="3">
    <source>
        <dbReference type="EMBL" id="VUF53789.1"/>
    </source>
</evidence>
<dbReference type="Gene3D" id="2.10.109.10">
    <property type="entry name" value="Umud Fragment, subunit A"/>
    <property type="match status" value="1"/>
</dbReference>
<dbReference type="RefSeq" id="YP_009877520.1">
    <property type="nucleotide sequence ID" value="NC_049393.1"/>
</dbReference>
<organism evidence="3 4">
    <name type="scientific">Escherichia phage ESSI2_ev040</name>
    <dbReference type="NCBI Taxonomy" id="2695849"/>
    <lineage>
        <taxon>Viruses</taxon>
        <taxon>Duplodnaviria</taxon>
        <taxon>Heunggongvirae</taxon>
        <taxon>Uroviricota</taxon>
        <taxon>Caudoviricetes</taxon>
        <taxon>Peduoviridae</taxon>
        <taxon>Quadragintavirus</taxon>
        <taxon>Quadragintavirus ev040</taxon>
    </lineage>
</organism>
<dbReference type="Pfam" id="PF16452">
    <property type="entry name" value="Phage_CI_C"/>
    <property type="match status" value="1"/>
</dbReference>
<name>A0A653FV90_9CAUD</name>
<sequence length="165" mass="18301">MRDVFPADWVIQCTIETGASVEWLSFGTGEKFPNGTSKNANENENSANENLLGDVVSVTRKKVIDGNLYDSNFYMLDKAMLPSHLSKPIIIVDDDVSYLAEQKNDELTDGTWLVEIEGQVSIKELIRIPVGRVRVTSVPGSASFECGIDDLKPIAKCHYYLLTDV</sequence>
<dbReference type="Proteomes" id="UP000423227">
    <property type="component" value="Chromosome"/>
</dbReference>
<dbReference type="GeneID" id="55806712"/>
<dbReference type="GO" id="GO:0003677">
    <property type="term" value="F:DNA binding"/>
    <property type="evidence" value="ECO:0007669"/>
    <property type="project" value="InterPro"/>
</dbReference>
<dbReference type="Pfam" id="PF07022">
    <property type="entry name" value="Phage_CI_repr"/>
    <property type="match status" value="1"/>
</dbReference>
<dbReference type="InterPro" id="IPR032499">
    <property type="entry name" value="Phage_CI_C"/>
</dbReference>
<reference evidence="4" key="1">
    <citation type="submission" date="2019-06" db="EMBL/GenBank/DDBJ databases">
        <authorList>
            <person name="Petit M.-A."/>
            <person name="Lossouarn J."/>
        </authorList>
    </citation>
    <scope>NUCLEOTIDE SEQUENCE [LARGE SCALE GENOMIC DNA]</scope>
</reference>
<dbReference type="InterPro" id="IPR010744">
    <property type="entry name" value="Phage_CI_N"/>
</dbReference>
<feature type="domain" description="Bacteriophage CI repressor N-terminal" evidence="1">
    <location>
        <begin position="1"/>
        <end position="32"/>
    </location>
</feature>
<dbReference type="GO" id="GO:0051259">
    <property type="term" value="P:protein complex oligomerization"/>
    <property type="evidence" value="ECO:0007669"/>
    <property type="project" value="InterPro"/>
</dbReference>
<dbReference type="EMBL" id="LR597638">
    <property type="protein sequence ID" value="VUF53789.1"/>
    <property type="molecule type" value="Genomic_DNA"/>
</dbReference>
<keyword evidence="4" id="KW-1185">Reference proteome</keyword>
<dbReference type="GO" id="GO:0045892">
    <property type="term" value="P:negative regulation of DNA-templated transcription"/>
    <property type="evidence" value="ECO:0007669"/>
    <property type="project" value="InterPro"/>
</dbReference>
<proteinExistence type="predicted"/>
<feature type="domain" description="Bacteriophage CI repressor C-terminal" evidence="2">
    <location>
        <begin position="58"/>
        <end position="158"/>
    </location>
</feature>
<evidence type="ECO:0000259" key="1">
    <source>
        <dbReference type="Pfam" id="PF07022"/>
    </source>
</evidence>
<protein>
    <submittedName>
        <fullName evidence="3">CI repressor protein</fullName>
    </submittedName>
</protein>
<evidence type="ECO:0000313" key="4">
    <source>
        <dbReference type="Proteomes" id="UP000423227"/>
    </source>
</evidence>
<dbReference type="Gene3D" id="1.10.260.40">
    <property type="entry name" value="lambda repressor-like DNA-binding domains"/>
    <property type="match status" value="1"/>
</dbReference>
<accession>A0A653FV90</accession>
<dbReference type="KEGG" id="vg:55806712"/>
<evidence type="ECO:0000259" key="2">
    <source>
        <dbReference type="Pfam" id="PF16452"/>
    </source>
</evidence>
<dbReference type="InterPro" id="IPR010982">
    <property type="entry name" value="Lambda_DNA-bd_dom_sf"/>
</dbReference>